<organism evidence="1">
    <name type="scientific">Oryza nivara</name>
    <name type="common">Indian wild rice</name>
    <name type="synonym">Oryza sativa f. spontanea</name>
    <dbReference type="NCBI Taxonomy" id="4536"/>
    <lineage>
        <taxon>Eukaryota</taxon>
        <taxon>Viridiplantae</taxon>
        <taxon>Streptophyta</taxon>
        <taxon>Embryophyta</taxon>
        <taxon>Tracheophyta</taxon>
        <taxon>Spermatophyta</taxon>
        <taxon>Magnoliopsida</taxon>
        <taxon>Liliopsida</taxon>
        <taxon>Poales</taxon>
        <taxon>Poaceae</taxon>
        <taxon>BOP clade</taxon>
        <taxon>Oryzoideae</taxon>
        <taxon>Oryzeae</taxon>
        <taxon>Oryzinae</taxon>
        <taxon>Oryza</taxon>
    </lineage>
</organism>
<dbReference type="Proteomes" id="UP000006591">
    <property type="component" value="Chromosome 11"/>
</dbReference>
<sequence length="63" mass="7227">MPAALSAWRSMDIYQTVPCDRELTKGMANARGTLKCHLGWGSNTPRKLISHHKFKFYTKHPKI</sequence>
<accession>A0A0E0J569</accession>
<protein>
    <submittedName>
        <fullName evidence="1">Uncharacterized protein</fullName>
    </submittedName>
</protein>
<name>A0A0E0J569_ORYNI</name>
<reference evidence="1" key="2">
    <citation type="submission" date="2018-04" db="EMBL/GenBank/DDBJ databases">
        <title>OnivRS2 (Oryza nivara Reference Sequence Version 2).</title>
        <authorList>
            <person name="Zhang J."/>
            <person name="Kudrna D."/>
            <person name="Lee S."/>
            <person name="Talag J."/>
            <person name="Rajasekar S."/>
            <person name="Welchert J."/>
            <person name="Hsing Y.-I."/>
            <person name="Wing R.A."/>
        </authorList>
    </citation>
    <scope>NUCLEOTIDE SEQUENCE [LARGE SCALE GENOMIC DNA]</scope>
    <source>
        <strain evidence="1">SL10</strain>
    </source>
</reference>
<dbReference type="Gramene" id="ONIVA11G22210.1">
    <property type="protein sequence ID" value="ONIVA11G22210.1"/>
    <property type="gene ID" value="ONIVA11G22210"/>
</dbReference>
<dbReference type="AlphaFoldDB" id="A0A0E0J569"/>
<dbReference type="EnsemblPlants" id="ONIVA11G22210.1">
    <property type="protein sequence ID" value="ONIVA11G22210.1"/>
    <property type="gene ID" value="ONIVA11G22210"/>
</dbReference>
<keyword evidence="2" id="KW-1185">Reference proteome</keyword>
<proteinExistence type="predicted"/>
<dbReference type="HOGENOM" id="CLU_2889675_0_0_1"/>
<evidence type="ECO:0000313" key="2">
    <source>
        <dbReference type="Proteomes" id="UP000006591"/>
    </source>
</evidence>
<evidence type="ECO:0000313" key="1">
    <source>
        <dbReference type="EnsemblPlants" id="ONIVA11G22210.1"/>
    </source>
</evidence>
<reference evidence="1" key="1">
    <citation type="submission" date="2015-04" db="UniProtKB">
        <authorList>
            <consortium name="EnsemblPlants"/>
        </authorList>
    </citation>
    <scope>IDENTIFICATION</scope>
    <source>
        <strain evidence="1">SL10</strain>
    </source>
</reference>